<organism evidence="2 3">
    <name type="scientific">Candidatus Roizmanbacteria bacterium CG10_big_fil_rev_8_21_14_0_10_45_7</name>
    <dbReference type="NCBI Taxonomy" id="1974854"/>
    <lineage>
        <taxon>Bacteria</taxon>
        <taxon>Candidatus Roizmaniibacteriota</taxon>
    </lineage>
</organism>
<keyword evidence="1" id="KW-0812">Transmembrane</keyword>
<protein>
    <submittedName>
        <fullName evidence="2">Uncharacterized protein</fullName>
    </submittedName>
</protein>
<dbReference type="AlphaFoldDB" id="A0A2M8KVE4"/>
<evidence type="ECO:0000256" key="1">
    <source>
        <dbReference type="SAM" id="Phobius"/>
    </source>
</evidence>
<dbReference type="Proteomes" id="UP000231569">
    <property type="component" value="Unassembled WGS sequence"/>
</dbReference>
<evidence type="ECO:0000313" key="3">
    <source>
        <dbReference type="Proteomes" id="UP000231569"/>
    </source>
</evidence>
<reference evidence="3" key="1">
    <citation type="submission" date="2017-09" db="EMBL/GenBank/DDBJ databases">
        <title>Depth-based differentiation of microbial function through sediment-hosted aquifers and enrichment of novel symbionts in the deep terrestrial subsurface.</title>
        <authorList>
            <person name="Probst A.J."/>
            <person name="Ladd B."/>
            <person name="Jarett J.K."/>
            <person name="Geller-Mcgrath D.E."/>
            <person name="Sieber C.M.K."/>
            <person name="Emerson J.B."/>
            <person name="Anantharaman K."/>
            <person name="Thomas B.C."/>
            <person name="Malmstrom R."/>
            <person name="Stieglmeier M."/>
            <person name="Klingl A."/>
            <person name="Woyke T."/>
            <person name="Ryan C.M."/>
            <person name="Banfield J.F."/>
        </authorList>
    </citation>
    <scope>NUCLEOTIDE SEQUENCE [LARGE SCALE GENOMIC DNA]</scope>
</reference>
<sequence length="66" mass="7935">MKKNDYYFLSFLFLLIVMYFFNAFSINFINDDFYFLKISKVETLSDIAAFFSPLRTTFYRPLASEV</sequence>
<comment type="caution">
    <text evidence="2">The sequence shown here is derived from an EMBL/GenBank/DDBJ whole genome shotgun (WGS) entry which is preliminary data.</text>
</comment>
<feature type="non-terminal residue" evidence="2">
    <location>
        <position position="66"/>
    </location>
</feature>
<gene>
    <name evidence="2" type="ORF">COU89_00770</name>
</gene>
<feature type="transmembrane region" description="Helical" evidence="1">
    <location>
        <begin position="6"/>
        <end position="29"/>
    </location>
</feature>
<proteinExistence type="predicted"/>
<name>A0A2M8KVE4_9BACT</name>
<keyword evidence="1" id="KW-1133">Transmembrane helix</keyword>
<keyword evidence="1" id="KW-0472">Membrane</keyword>
<accession>A0A2M8KVE4</accession>
<dbReference type="EMBL" id="PFEE01000016">
    <property type="protein sequence ID" value="PJE63905.1"/>
    <property type="molecule type" value="Genomic_DNA"/>
</dbReference>
<evidence type="ECO:0000313" key="2">
    <source>
        <dbReference type="EMBL" id="PJE63905.1"/>
    </source>
</evidence>